<feature type="transmembrane region" description="Helical" evidence="1">
    <location>
        <begin position="250"/>
        <end position="269"/>
    </location>
</feature>
<proteinExistence type="predicted"/>
<dbReference type="Proteomes" id="UP001215216">
    <property type="component" value="Chromosome"/>
</dbReference>
<gene>
    <name evidence="2" type="ORF">P7079_04175</name>
</gene>
<keyword evidence="1" id="KW-1133">Transmembrane helix</keyword>
<feature type="transmembrane region" description="Helical" evidence="1">
    <location>
        <begin position="123"/>
        <end position="154"/>
    </location>
</feature>
<feature type="transmembrane region" description="Helical" evidence="1">
    <location>
        <begin position="275"/>
        <end position="297"/>
    </location>
</feature>
<evidence type="ECO:0000313" key="3">
    <source>
        <dbReference type="Proteomes" id="UP001215216"/>
    </source>
</evidence>
<dbReference type="EMBL" id="CP121208">
    <property type="protein sequence ID" value="WFM84172.1"/>
    <property type="molecule type" value="Genomic_DNA"/>
</dbReference>
<protein>
    <recommendedName>
        <fullName evidence="4">DUF2029 domain-containing protein</fullName>
    </recommendedName>
</protein>
<keyword evidence="3" id="KW-1185">Reference proteome</keyword>
<feature type="transmembrane region" description="Helical" evidence="1">
    <location>
        <begin position="309"/>
        <end position="331"/>
    </location>
</feature>
<sequence length="350" mass="39755">MKWFLLPWFEQMYPSGIASLSEQVGNYGLLYQTLIAALTYIPLPAVFLYKTVSIIFDVLLALSAAHIAARITGTSRTDQPARVAYLALMLLPPFVINSGWWGQCDSMYSLAALWTLVFLYEKRYAASGLSLGLAFALKLQTIFIMPFIVAVYVLRRRFPFPEVIYAAGTFWGSGILAYFFGRSLLAPLSIYAGQTGDFPHMVVNAPSFWYFFPDRFDILHRPAILVCGMILAVGFFAITLKKVRLDTWTSYLAASAWMVWTCFCFLPAMHERYSYLLQVILILLAVSARNFWPFLMIETLVTCVTYAKFFHIGPGVNLAIVVVELAAWAAFTWCIFNRFRCNLEHINDEQ</sequence>
<dbReference type="RefSeq" id="WP_278013567.1">
    <property type="nucleotide sequence ID" value="NZ_CP121208.1"/>
</dbReference>
<feature type="transmembrane region" description="Helical" evidence="1">
    <location>
        <begin position="83"/>
        <end position="103"/>
    </location>
</feature>
<feature type="transmembrane region" description="Helical" evidence="1">
    <location>
        <begin position="218"/>
        <end position="238"/>
    </location>
</feature>
<feature type="transmembrane region" description="Helical" evidence="1">
    <location>
        <begin position="163"/>
        <end position="181"/>
    </location>
</feature>
<evidence type="ECO:0000313" key="2">
    <source>
        <dbReference type="EMBL" id="WFM84172.1"/>
    </source>
</evidence>
<evidence type="ECO:0008006" key="4">
    <source>
        <dbReference type="Google" id="ProtNLM"/>
    </source>
</evidence>
<evidence type="ECO:0000256" key="1">
    <source>
        <dbReference type="SAM" id="Phobius"/>
    </source>
</evidence>
<reference evidence="2 3" key="1">
    <citation type="submission" date="2023-03" db="EMBL/GenBank/DDBJ databases">
        <title>Complete genome of Arcanobacterium canis strain DSM 25104 isolated in 2010 from a canine otitis externa in Germany.</title>
        <authorList>
            <person name="Borowiak M."/>
            <person name="Kreitlow A."/>
            <person name="Malorny B."/>
            <person name="Laemmler C."/>
            <person name="Prenger-Berninghoff E."/>
            <person name="Ploetz M."/>
            <person name="Abdulmawjood A."/>
        </authorList>
    </citation>
    <scope>NUCLEOTIDE SEQUENCE [LARGE SCALE GENOMIC DNA]</scope>
    <source>
        <strain evidence="2 3">DSM 25104</strain>
    </source>
</reference>
<organism evidence="2 3">
    <name type="scientific">Arcanobacterium canis</name>
    <dbReference type="NCBI Taxonomy" id="999183"/>
    <lineage>
        <taxon>Bacteria</taxon>
        <taxon>Bacillati</taxon>
        <taxon>Actinomycetota</taxon>
        <taxon>Actinomycetes</taxon>
        <taxon>Actinomycetales</taxon>
        <taxon>Actinomycetaceae</taxon>
        <taxon>Arcanobacterium</taxon>
    </lineage>
</organism>
<accession>A0ABY8G074</accession>
<keyword evidence="1" id="KW-0812">Transmembrane</keyword>
<keyword evidence="1" id="KW-0472">Membrane</keyword>
<name>A0ABY8G074_9ACTO</name>